<name>A0A0A6XWV3_9BACI</name>
<dbReference type="InterPro" id="IPR028082">
    <property type="entry name" value="Peripla_BP_I"/>
</dbReference>
<sequence length="328" mass="37033">MANIEDVAKLAGLSRATVSRVINNQKYVTEETRQRVYKAMDQLGYYPNSSAQRLRNQRTNTIAVLVPFVTNPFFAYLLEGIDAVAMKYGIQLLVCQTRNSKEKELQFFRFLQAKQVDGIILTSIENRWDDLKTLTNFGPVVLCNDYVKEANLATIKLDQQYGSYIGTKHLLERGHTKIAYCEGKGGSDLAKDRLEGFKLALKEHQLLLRKEWMFQHATNIEGGKMVLRKILAMEDRPTAIFSGSDQVAAGIMMEAQKAGIQIPNELAVVGFDNQPIAELTSLGITTICQPIEKLGEKAMYRLLQMLFPEEQYPETPELTMKLIIRGST</sequence>
<keyword evidence="3" id="KW-0804">Transcription</keyword>
<dbReference type="Pfam" id="PF00532">
    <property type="entry name" value="Peripla_BP_1"/>
    <property type="match status" value="1"/>
</dbReference>
<evidence type="ECO:0000313" key="7">
    <source>
        <dbReference type="Proteomes" id="UP000030588"/>
    </source>
</evidence>
<dbReference type="PANTHER" id="PTHR30146">
    <property type="entry name" value="LACI-RELATED TRANSCRIPTIONAL REPRESSOR"/>
    <property type="match status" value="1"/>
</dbReference>
<evidence type="ECO:0000313" key="6">
    <source>
        <dbReference type="EMBL" id="NEY19117.1"/>
    </source>
</evidence>
<dbReference type="PANTHER" id="PTHR30146:SF136">
    <property type="entry name" value="NTD BIOSYNTHESIS OPERON REGULATOR NTDR"/>
    <property type="match status" value="1"/>
</dbReference>
<keyword evidence="1" id="KW-0805">Transcription regulation</keyword>
<dbReference type="EMBL" id="JAAIWK010000004">
    <property type="protein sequence ID" value="NEY19117.1"/>
    <property type="molecule type" value="Genomic_DNA"/>
</dbReference>
<reference evidence="5 7" key="1">
    <citation type="submission" date="2014-10" db="EMBL/GenBank/DDBJ databases">
        <title>Draft genome of phytase producing Bacillus ginsengihumi strain M2.11.</title>
        <authorList>
            <person name="Toymentseva A."/>
            <person name="Boulygina E.A."/>
            <person name="Kazakov S.V."/>
            <person name="Kayumov I."/>
            <person name="Suleimanova A.D."/>
            <person name="Mardanova A.M."/>
            <person name="Maria S.N."/>
            <person name="Sergey M.Y."/>
            <person name="Sharipova M.R."/>
        </authorList>
    </citation>
    <scope>NUCLEOTIDE SEQUENCE [LARGE SCALE GENOMIC DNA]</scope>
    <source>
        <strain evidence="5 7">M2.11</strain>
    </source>
</reference>
<protein>
    <submittedName>
        <fullName evidence="5">LacI family transcriptional regulator</fullName>
    </submittedName>
</protein>
<evidence type="ECO:0000313" key="5">
    <source>
        <dbReference type="EMBL" id="KHD84622.1"/>
    </source>
</evidence>
<accession>A0A0A6XWV3</accession>
<comment type="caution">
    <text evidence="5">The sequence shown here is derived from an EMBL/GenBank/DDBJ whole genome shotgun (WGS) entry which is preliminary data.</text>
</comment>
<dbReference type="Pfam" id="PF00356">
    <property type="entry name" value="LacI"/>
    <property type="match status" value="1"/>
</dbReference>
<dbReference type="GO" id="GO:0003700">
    <property type="term" value="F:DNA-binding transcription factor activity"/>
    <property type="evidence" value="ECO:0007669"/>
    <property type="project" value="TreeGrafter"/>
</dbReference>
<gene>
    <name evidence="6" type="ORF">G4D61_03925</name>
    <name evidence="5" type="ORF">NG54_14265</name>
</gene>
<dbReference type="InterPro" id="IPR010982">
    <property type="entry name" value="Lambda_DNA-bd_dom_sf"/>
</dbReference>
<evidence type="ECO:0000313" key="8">
    <source>
        <dbReference type="Proteomes" id="UP000476934"/>
    </source>
</evidence>
<dbReference type="Gene3D" id="3.40.50.2300">
    <property type="match status" value="2"/>
</dbReference>
<keyword evidence="8" id="KW-1185">Reference proteome</keyword>
<dbReference type="SUPFAM" id="SSF47413">
    <property type="entry name" value="lambda repressor-like DNA-binding domains"/>
    <property type="match status" value="1"/>
</dbReference>
<dbReference type="CDD" id="cd01392">
    <property type="entry name" value="HTH_LacI"/>
    <property type="match status" value="1"/>
</dbReference>
<dbReference type="SUPFAM" id="SSF53822">
    <property type="entry name" value="Periplasmic binding protein-like I"/>
    <property type="match status" value="1"/>
</dbReference>
<dbReference type="Proteomes" id="UP000030588">
    <property type="component" value="Unassembled WGS sequence"/>
</dbReference>
<organism evidence="5 7">
    <name type="scientific">Heyndrickxia ginsengihumi</name>
    <dbReference type="NCBI Taxonomy" id="363870"/>
    <lineage>
        <taxon>Bacteria</taxon>
        <taxon>Bacillati</taxon>
        <taxon>Bacillota</taxon>
        <taxon>Bacilli</taxon>
        <taxon>Bacillales</taxon>
        <taxon>Bacillaceae</taxon>
        <taxon>Heyndrickxia</taxon>
    </lineage>
</organism>
<reference evidence="6 8" key="3">
    <citation type="submission" date="2020-03" db="EMBL/GenBank/DDBJ databases">
        <title>Bacillus aquiflavi sp. nov., isolated from yellow water of strong flavor Chinese baijiu in Yibin region of China.</title>
        <authorList>
            <person name="Xie J."/>
        </authorList>
    </citation>
    <scope>NUCLEOTIDE SEQUENCE [LARGE SCALE GENOMIC DNA]</scope>
    <source>
        <strain evidence="6 8">Gsoil 114</strain>
    </source>
</reference>
<dbReference type="RefSeq" id="WP_025730410.1">
    <property type="nucleotide sequence ID" value="NZ_JAAIWK010000004.1"/>
</dbReference>
<dbReference type="GO" id="GO:0000976">
    <property type="term" value="F:transcription cis-regulatory region binding"/>
    <property type="evidence" value="ECO:0007669"/>
    <property type="project" value="TreeGrafter"/>
</dbReference>
<dbReference type="AlphaFoldDB" id="A0A0A6XWV3"/>
<evidence type="ECO:0000256" key="2">
    <source>
        <dbReference type="ARBA" id="ARBA00023125"/>
    </source>
</evidence>
<evidence type="ECO:0000256" key="1">
    <source>
        <dbReference type="ARBA" id="ARBA00023015"/>
    </source>
</evidence>
<proteinExistence type="predicted"/>
<dbReference type="EMBL" id="JRUN01000049">
    <property type="protein sequence ID" value="KHD84622.1"/>
    <property type="molecule type" value="Genomic_DNA"/>
</dbReference>
<feature type="domain" description="HTH lacI-type" evidence="4">
    <location>
        <begin position="2"/>
        <end position="56"/>
    </location>
</feature>
<keyword evidence="2" id="KW-0238">DNA-binding</keyword>
<dbReference type="STRING" id="363870.NG54_14265"/>
<dbReference type="InterPro" id="IPR000843">
    <property type="entry name" value="HTH_LacI"/>
</dbReference>
<dbReference type="SMART" id="SM00354">
    <property type="entry name" value="HTH_LACI"/>
    <property type="match status" value="1"/>
</dbReference>
<dbReference type="InterPro" id="IPR001761">
    <property type="entry name" value="Peripla_BP/Lac1_sug-bd_dom"/>
</dbReference>
<evidence type="ECO:0000259" key="4">
    <source>
        <dbReference type="PROSITE" id="PS50932"/>
    </source>
</evidence>
<dbReference type="Gene3D" id="1.10.260.40">
    <property type="entry name" value="lambda repressor-like DNA-binding domains"/>
    <property type="match status" value="1"/>
</dbReference>
<reference evidence="6 8" key="2">
    <citation type="submission" date="2020-02" db="EMBL/GenBank/DDBJ databases">
        <authorList>
            <person name="Feng H."/>
        </authorList>
    </citation>
    <scope>NUCLEOTIDE SEQUENCE [LARGE SCALE GENOMIC DNA]</scope>
    <source>
        <strain evidence="6 8">Gsoil 114</strain>
    </source>
</reference>
<dbReference type="PROSITE" id="PS50932">
    <property type="entry name" value="HTH_LACI_2"/>
    <property type="match status" value="1"/>
</dbReference>
<dbReference type="Proteomes" id="UP000476934">
    <property type="component" value="Unassembled WGS sequence"/>
</dbReference>
<dbReference type="OrthoDB" id="9798934at2"/>
<evidence type="ECO:0000256" key="3">
    <source>
        <dbReference type="ARBA" id="ARBA00023163"/>
    </source>
</evidence>
<dbReference type="CDD" id="cd06286">
    <property type="entry name" value="PBP1_CcpB-like"/>
    <property type="match status" value="1"/>
</dbReference>